<dbReference type="STRING" id="4533.J3LBX3"/>
<dbReference type="GeneID" id="107303615"/>
<dbReference type="SUPFAM" id="SSF50249">
    <property type="entry name" value="Nucleic acid-binding proteins"/>
    <property type="match status" value="1"/>
</dbReference>
<dbReference type="InterPro" id="IPR012340">
    <property type="entry name" value="NA-bd_OB-fold"/>
</dbReference>
<dbReference type="PANTHER" id="PTHR48463">
    <property type="entry name" value="DUF223 DOMAIN-CONTAINING PROTEIN"/>
    <property type="match status" value="1"/>
</dbReference>
<dbReference type="AlphaFoldDB" id="J3LBX3"/>
<evidence type="ECO:0000313" key="2">
    <source>
        <dbReference type="EnsemblPlants" id="OB02G21400.1"/>
    </source>
</evidence>
<dbReference type="eggNOG" id="ENOG502R790">
    <property type="taxonomic scope" value="Eukaryota"/>
</dbReference>
<gene>
    <name evidence="2" type="primary">LOC107303615</name>
</gene>
<reference evidence="2" key="1">
    <citation type="submission" date="2013-04" db="UniProtKB">
        <authorList>
            <consortium name="EnsemblPlants"/>
        </authorList>
    </citation>
    <scope>IDENTIFICATION</scope>
</reference>
<sequence>MAAIVYDDQVDRLDPLLREGCTYYMSRMSIEPIRMMLHQWLADHAFVCVFTHETTVRMITDMSERILPLFPPFMPLNQVFEFTYHNDIFVDVIGMVIFVSTIGFVNSYSRRIPYRNVLIIDGSFKPVKLVIKDKVITNHLTKWVRCSDEQPIIVATMLRAKREQDHSLHTACFSRVHFDPNVAVARELKRCLNKELTLSSP</sequence>
<dbReference type="OrthoDB" id="658778at2759"/>
<evidence type="ECO:0000256" key="1">
    <source>
        <dbReference type="SAM" id="Phobius"/>
    </source>
</evidence>
<keyword evidence="3" id="KW-1185">Reference proteome</keyword>
<dbReference type="KEGG" id="obr:107303615"/>
<dbReference type="RefSeq" id="XP_015689151.1">
    <property type="nucleotide sequence ID" value="XM_015833665.2"/>
</dbReference>
<dbReference type="PANTHER" id="PTHR48463:SF1">
    <property type="entry name" value="DUF223 DOMAIN-CONTAINING PROTEIN"/>
    <property type="match status" value="1"/>
</dbReference>
<proteinExistence type="predicted"/>
<protein>
    <submittedName>
        <fullName evidence="2">Uncharacterized protein</fullName>
    </submittedName>
</protein>
<dbReference type="EnsemblPlants" id="OB02G21400.1">
    <property type="protein sequence ID" value="OB02G21400.1"/>
    <property type="gene ID" value="OB02G21400"/>
</dbReference>
<dbReference type="Proteomes" id="UP000006038">
    <property type="component" value="Unassembled WGS sequence"/>
</dbReference>
<organism evidence="2">
    <name type="scientific">Oryza brachyantha</name>
    <name type="common">malo sina</name>
    <dbReference type="NCBI Taxonomy" id="4533"/>
    <lineage>
        <taxon>Eukaryota</taxon>
        <taxon>Viridiplantae</taxon>
        <taxon>Streptophyta</taxon>
        <taxon>Embryophyta</taxon>
        <taxon>Tracheophyta</taxon>
        <taxon>Spermatophyta</taxon>
        <taxon>Magnoliopsida</taxon>
        <taxon>Liliopsida</taxon>
        <taxon>Poales</taxon>
        <taxon>Poaceae</taxon>
        <taxon>BOP clade</taxon>
        <taxon>Oryzoideae</taxon>
        <taxon>Oryzeae</taxon>
        <taxon>Oryzinae</taxon>
        <taxon>Oryza</taxon>
    </lineage>
</organism>
<keyword evidence="1" id="KW-0812">Transmembrane</keyword>
<dbReference type="Gramene" id="OB02G21400.1">
    <property type="protein sequence ID" value="OB02G21400.1"/>
    <property type="gene ID" value="OB02G21400"/>
</dbReference>
<accession>J3LBX3</accession>
<keyword evidence="1" id="KW-1133">Transmembrane helix</keyword>
<evidence type="ECO:0000313" key="3">
    <source>
        <dbReference type="Proteomes" id="UP000006038"/>
    </source>
</evidence>
<keyword evidence="1" id="KW-0472">Membrane</keyword>
<dbReference type="RefSeq" id="XP_015689150.1">
    <property type="nucleotide sequence ID" value="XM_015833664.2"/>
</dbReference>
<feature type="transmembrane region" description="Helical" evidence="1">
    <location>
        <begin position="88"/>
        <end position="108"/>
    </location>
</feature>
<dbReference type="Gene3D" id="2.40.50.140">
    <property type="entry name" value="Nucleic acid-binding proteins"/>
    <property type="match status" value="1"/>
</dbReference>
<dbReference type="OMA" id="VFTHETT"/>
<name>J3LBX3_ORYBR</name>
<dbReference type="HOGENOM" id="CLU_1385906_0_0_1"/>